<gene>
    <name evidence="2" type="ORF">Q5H93_03280</name>
</gene>
<keyword evidence="1" id="KW-0472">Membrane</keyword>
<accession>A0ABT9B635</accession>
<protein>
    <recommendedName>
        <fullName evidence="4">Glycosyltransferase RgtA/B/C/D-like domain-containing protein</fullName>
    </recommendedName>
</protein>
<feature type="transmembrane region" description="Helical" evidence="1">
    <location>
        <begin position="194"/>
        <end position="215"/>
    </location>
</feature>
<feature type="transmembrane region" description="Helical" evidence="1">
    <location>
        <begin position="221"/>
        <end position="240"/>
    </location>
</feature>
<evidence type="ECO:0000256" key="1">
    <source>
        <dbReference type="SAM" id="Phobius"/>
    </source>
</evidence>
<dbReference type="EMBL" id="JAUQSY010000002">
    <property type="protein sequence ID" value="MDO7873741.1"/>
    <property type="molecule type" value="Genomic_DNA"/>
</dbReference>
<feature type="transmembrane region" description="Helical" evidence="1">
    <location>
        <begin position="162"/>
        <end position="182"/>
    </location>
</feature>
<feature type="transmembrane region" description="Helical" evidence="1">
    <location>
        <begin position="285"/>
        <end position="308"/>
    </location>
</feature>
<feature type="transmembrane region" description="Helical" evidence="1">
    <location>
        <begin position="70"/>
        <end position="91"/>
    </location>
</feature>
<organism evidence="2 3">
    <name type="scientific">Hymenobacter aranciens</name>
    <dbReference type="NCBI Taxonomy" id="3063996"/>
    <lineage>
        <taxon>Bacteria</taxon>
        <taxon>Pseudomonadati</taxon>
        <taxon>Bacteroidota</taxon>
        <taxon>Cytophagia</taxon>
        <taxon>Cytophagales</taxon>
        <taxon>Hymenobacteraceae</taxon>
        <taxon>Hymenobacter</taxon>
    </lineage>
</organism>
<feature type="transmembrane region" description="Helical" evidence="1">
    <location>
        <begin position="247"/>
        <end position="265"/>
    </location>
</feature>
<dbReference type="RefSeq" id="WP_305005057.1">
    <property type="nucleotide sequence ID" value="NZ_JAUQSY010000002.1"/>
</dbReference>
<feature type="transmembrane region" description="Helical" evidence="1">
    <location>
        <begin position="320"/>
        <end position="338"/>
    </location>
</feature>
<evidence type="ECO:0008006" key="4">
    <source>
        <dbReference type="Google" id="ProtNLM"/>
    </source>
</evidence>
<keyword evidence="1" id="KW-0812">Transmembrane</keyword>
<feature type="transmembrane region" description="Helical" evidence="1">
    <location>
        <begin position="465"/>
        <end position="482"/>
    </location>
</feature>
<sequence>MRRPDSLSKQPATARQTLALGIAAAVLLVAGSLGLLFGGTGYAVLAGFGRISYHENGFAQLPLALTPGRYQALLLALGGAAAGSLLALALLRPASALAALRAEWRRAGTRGRAWWRAQAGRSQLAAGLLLLAVLAARLWYLAQYPLSTDEVASYDYFVRGGPAVITSFYPIPNNHIFYNLLAWPLAELGLSPRLAMRLPSLLLGLLGTSFGSVLLARLLGWWRATLLLGLVGLAPLWVYYAANGRGYFVQFGLLQIGLFAIVELLRPASRYQRLSWLALLGSSVLGLYTVPSYAYPLVALGLGLAAGLLQQRRWPELPTLALAGAGIVLLAGLLYAPVGAVSGWGQLLGNRYVAARPDFWLHYRAALYEIGAELFGPSLRLSGPAWLALAALGGLAAGRLVLPGPRRTLALLVWLQLAVPLLLMAVQRVYAPARTLLHLTFFGYLLVLLLLTERLPTLRRAHQRIAQALALLAGLGLGAYRLQLDQVRLQASRRETQLFQQAYDWLQHQPDAHRIWLNAPLHELFFAHYARQQPGPLRVLHSGRRYPTAVHYDYLVVKNQPKHSAPFSYRLAYHDELVNIYASTR</sequence>
<proteinExistence type="predicted"/>
<feature type="transmembrane region" description="Helical" evidence="1">
    <location>
        <begin position="383"/>
        <end position="402"/>
    </location>
</feature>
<feature type="transmembrane region" description="Helical" evidence="1">
    <location>
        <begin position="436"/>
        <end position="453"/>
    </location>
</feature>
<keyword evidence="3" id="KW-1185">Reference proteome</keyword>
<reference evidence="2" key="1">
    <citation type="submission" date="2023-07" db="EMBL/GenBank/DDBJ databases">
        <authorList>
            <person name="Kim M.K."/>
        </authorList>
    </citation>
    <scope>NUCLEOTIDE SEQUENCE</scope>
    <source>
        <strain evidence="2">ASUV-10-1</strain>
    </source>
</reference>
<dbReference type="Proteomes" id="UP001176429">
    <property type="component" value="Unassembled WGS sequence"/>
</dbReference>
<keyword evidence="1" id="KW-1133">Transmembrane helix</keyword>
<feature type="transmembrane region" description="Helical" evidence="1">
    <location>
        <begin position="409"/>
        <end position="430"/>
    </location>
</feature>
<name>A0ABT9B635_9BACT</name>
<feature type="transmembrane region" description="Helical" evidence="1">
    <location>
        <begin position="124"/>
        <end position="142"/>
    </location>
</feature>
<evidence type="ECO:0000313" key="2">
    <source>
        <dbReference type="EMBL" id="MDO7873741.1"/>
    </source>
</evidence>
<evidence type="ECO:0000313" key="3">
    <source>
        <dbReference type="Proteomes" id="UP001176429"/>
    </source>
</evidence>
<comment type="caution">
    <text evidence="2">The sequence shown here is derived from an EMBL/GenBank/DDBJ whole genome shotgun (WGS) entry which is preliminary data.</text>
</comment>